<dbReference type="Proteomes" id="UP000235392">
    <property type="component" value="Unassembled WGS sequence"/>
</dbReference>
<organism evidence="1 3">
    <name type="scientific">Puccinia coronata f. sp. avenae</name>
    <dbReference type="NCBI Taxonomy" id="200324"/>
    <lineage>
        <taxon>Eukaryota</taxon>
        <taxon>Fungi</taxon>
        <taxon>Dikarya</taxon>
        <taxon>Basidiomycota</taxon>
        <taxon>Pucciniomycotina</taxon>
        <taxon>Pucciniomycetes</taxon>
        <taxon>Pucciniales</taxon>
        <taxon>Pucciniaceae</taxon>
        <taxon>Puccinia</taxon>
    </lineage>
</organism>
<evidence type="ECO:0000313" key="3">
    <source>
        <dbReference type="Proteomes" id="UP000235388"/>
    </source>
</evidence>
<dbReference type="AlphaFoldDB" id="A0A2N5SY01"/>
<evidence type="ECO:0000313" key="4">
    <source>
        <dbReference type="Proteomes" id="UP000235392"/>
    </source>
</evidence>
<dbReference type="EMBL" id="PGCI01000015">
    <property type="protein sequence ID" value="PLW49572.1"/>
    <property type="molecule type" value="Genomic_DNA"/>
</dbReference>
<comment type="caution">
    <text evidence="1">The sequence shown here is derived from an EMBL/GenBank/DDBJ whole genome shotgun (WGS) entry which is preliminary data.</text>
</comment>
<gene>
    <name evidence="1" type="ORF">PCANC_12688</name>
    <name evidence="2" type="ORF">PCASD_02214</name>
</gene>
<dbReference type="EMBL" id="PGCJ01000837">
    <property type="protein sequence ID" value="PLW18117.1"/>
    <property type="molecule type" value="Genomic_DNA"/>
</dbReference>
<proteinExistence type="predicted"/>
<name>A0A2N5SY01_9BASI</name>
<dbReference type="Proteomes" id="UP000235388">
    <property type="component" value="Unassembled WGS sequence"/>
</dbReference>
<sequence length="88" mass="9780">MSLKFSTFESKMISRELRETWASCSEHAETFLGEHRSGYSGARLSSLAAAAALGCPNRSLPGAKAREYKTQSPRLEFLPIEEYNTPHS</sequence>
<keyword evidence="3" id="KW-1185">Reference proteome</keyword>
<reference evidence="3 4" key="1">
    <citation type="submission" date="2017-11" db="EMBL/GenBank/DDBJ databases">
        <title>De novo assembly and phasing of dikaryotic genomes from two isolates of Puccinia coronata f. sp. avenae, the causal agent of oat crown rust.</title>
        <authorList>
            <person name="Miller M.E."/>
            <person name="Zhang Y."/>
            <person name="Omidvar V."/>
            <person name="Sperschneider J."/>
            <person name="Schwessinger B."/>
            <person name="Raley C."/>
            <person name="Palmer J.M."/>
            <person name="Garnica D."/>
            <person name="Upadhyaya N."/>
            <person name="Rathjen J."/>
            <person name="Taylor J.M."/>
            <person name="Park R.F."/>
            <person name="Dodds P.N."/>
            <person name="Hirsch C.D."/>
            <person name="Kianian S.F."/>
            <person name="Figueroa M."/>
        </authorList>
    </citation>
    <scope>NUCLEOTIDE SEQUENCE [LARGE SCALE GENOMIC DNA]</scope>
    <source>
        <strain evidence="1">12NC29</strain>
        <strain evidence="2">12SD80</strain>
    </source>
</reference>
<accession>A0A2N5SY01</accession>
<evidence type="ECO:0000313" key="2">
    <source>
        <dbReference type="EMBL" id="PLW49572.1"/>
    </source>
</evidence>
<protein>
    <submittedName>
        <fullName evidence="1">Uncharacterized protein</fullName>
    </submittedName>
</protein>
<evidence type="ECO:0000313" key="1">
    <source>
        <dbReference type="EMBL" id="PLW18117.1"/>
    </source>
</evidence>